<feature type="transmembrane region" description="Helical" evidence="14">
    <location>
        <begin position="12"/>
        <end position="32"/>
    </location>
</feature>
<dbReference type="Pfam" id="PF00989">
    <property type="entry name" value="PAS"/>
    <property type="match status" value="1"/>
</dbReference>
<dbReference type="InterPro" id="IPR033463">
    <property type="entry name" value="sCache_3"/>
</dbReference>
<accession>A0A8S0W306</accession>
<dbReference type="SUPFAM" id="SSF103190">
    <property type="entry name" value="Sensory domain-like"/>
    <property type="match status" value="1"/>
</dbReference>
<dbReference type="PANTHER" id="PTHR43547">
    <property type="entry name" value="TWO-COMPONENT HISTIDINE KINASE"/>
    <property type="match status" value="1"/>
</dbReference>
<dbReference type="InterPro" id="IPR029151">
    <property type="entry name" value="Sensor-like_sf"/>
</dbReference>
<dbReference type="InterPro" id="IPR039506">
    <property type="entry name" value="SPOB_a"/>
</dbReference>
<keyword evidence="8" id="KW-0547">Nucleotide-binding</keyword>
<dbReference type="Gene3D" id="1.10.287.130">
    <property type="match status" value="1"/>
</dbReference>
<evidence type="ECO:0000256" key="14">
    <source>
        <dbReference type="SAM" id="Phobius"/>
    </source>
</evidence>
<dbReference type="Proteomes" id="UP001071230">
    <property type="component" value="Unassembled WGS sequence"/>
</dbReference>
<dbReference type="Gene3D" id="3.30.450.20">
    <property type="entry name" value="PAS domain"/>
    <property type="match status" value="2"/>
</dbReference>
<evidence type="ECO:0000256" key="5">
    <source>
        <dbReference type="ARBA" id="ARBA00022553"/>
    </source>
</evidence>
<dbReference type="AlphaFoldDB" id="A0A8S0W306"/>
<reference evidence="16" key="2">
    <citation type="submission" date="2020-01" db="EMBL/GenBank/DDBJ databases">
        <authorList>
            <person name="Hornung B."/>
        </authorList>
    </citation>
    <scope>NUCLEOTIDE SEQUENCE</scope>
    <source>
        <strain evidence="16">PacBioINE</strain>
    </source>
</reference>
<evidence type="ECO:0000256" key="6">
    <source>
        <dbReference type="ARBA" id="ARBA00022679"/>
    </source>
</evidence>
<evidence type="ECO:0000256" key="13">
    <source>
        <dbReference type="ARBA" id="ARBA00023136"/>
    </source>
</evidence>
<comment type="catalytic activity">
    <reaction evidence="1">
        <text>ATP + protein L-histidine = ADP + protein N-phospho-L-histidine.</text>
        <dbReference type="EC" id="2.7.13.3"/>
    </reaction>
</comment>
<evidence type="ECO:0000313" key="16">
    <source>
        <dbReference type="EMBL" id="CAA7601188.1"/>
    </source>
</evidence>
<dbReference type="InterPro" id="IPR003594">
    <property type="entry name" value="HATPase_dom"/>
</dbReference>
<dbReference type="InterPro" id="IPR013767">
    <property type="entry name" value="PAS_fold"/>
</dbReference>
<evidence type="ECO:0000256" key="8">
    <source>
        <dbReference type="ARBA" id="ARBA00022741"/>
    </source>
</evidence>
<dbReference type="InterPro" id="IPR016120">
    <property type="entry name" value="Sig_transdc_His_kin_SpoOB"/>
</dbReference>
<dbReference type="Pfam" id="PF17203">
    <property type="entry name" value="sCache_3_2"/>
    <property type="match status" value="1"/>
</dbReference>
<dbReference type="SUPFAM" id="SSF55785">
    <property type="entry name" value="PYP-like sensor domain (PAS domain)"/>
    <property type="match status" value="1"/>
</dbReference>
<dbReference type="SUPFAM" id="SSF55874">
    <property type="entry name" value="ATPase domain of HSP90 chaperone/DNA topoisomerase II/histidine kinase"/>
    <property type="match status" value="1"/>
</dbReference>
<evidence type="ECO:0000256" key="4">
    <source>
        <dbReference type="ARBA" id="ARBA00022475"/>
    </source>
</evidence>
<evidence type="ECO:0000313" key="18">
    <source>
        <dbReference type="Proteomes" id="UP001071230"/>
    </source>
</evidence>
<keyword evidence="18" id="KW-1185">Reference proteome</keyword>
<name>A0A8S0W306_9FIRM</name>
<dbReference type="RefSeq" id="WP_240984746.1">
    <property type="nucleotide sequence ID" value="NZ_LR746496.1"/>
</dbReference>
<keyword evidence="4" id="KW-1003">Cell membrane</keyword>
<dbReference type="InterPro" id="IPR035965">
    <property type="entry name" value="PAS-like_dom_sf"/>
</dbReference>
<dbReference type="SMART" id="SM00387">
    <property type="entry name" value="HATPase_c"/>
    <property type="match status" value="1"/>
</dbReference>
<dbReference type="PANTHER" id="PTHR43547:SF10">
    <property type="entry name" value="SENSOR HISTIDINE KINASE DCUS"/>
    <property type="match status" value="1"/>
</dbReference>
<dbReference type="SUPFAM" id="SSF55890">
    <property type="entry name" value="Sporulation response regulatory protein Spo0B"/>
    <property type="match status" value="1"/>
</dbReference>
<evidence type="ECO:0000313" key="17">
    <source>
        <dbReference type="EMBL" id="CEJ08533.1"/>
    </source>
</evidence>
<proteinExistence type="predicted"/>
<keyword evidence="12" id="KW-0902">Two-component regulatory system</keyword>
<evidence type="ECO:0000256" key="11">
    <source>
        <dbReference type="ARBA" id="ARBA00022989"/>
    </source>
</evidence>
<dbReference type="InterPro" id="IPR036890">
    <property type="entry name" value="HATPase_C_sf"/>
</dbReference>
<dbReference type="Pfam" id="PF14689">
    <property type="entry name" value="SPOB_a"/>
    <property type="match status" value="1"/>
</dbReference>
<keyword evidence="7 14" id="KW-0812">Transmembrane</keyword>
<dbReference type="GO" id="GO:0000155">
    <property type="term" value="F:phosphorelay sensor kinase activity"/>
    <property type="evidence" value="ECO:0007669"/>
    <property type="project" value="InterPro"/>
</dbReference>
<dbReference type="EC" id="2.7.13.3" evidence="3"/>
<dbReference type="EMBL" id="CDGJ01000082">
    <property type="protein sequence ID" value="CEJ08533.1"/>
    <property type="molecule type" value="Genomic_DNA"/>
</dbReference>
<dbReference type="Pfam" id="PF02518">
    <property type="entry name" value="HATPase_c"/>
    <property type="match status" value="1"/>
</dbReference>
<dbReference type="GO" id="GO:0005886">
    <property type="term" value="C:plasma membrane"/>
    <property type="evidence" value="ECO:0007669"/>
    <property type="project" value="UniProtKB-SubCell"/>
</dbReference>
<dbReference type="InterPro" id="IPR004358">
    <property type="entry name" value="Sig_transdc_His_kin-like_C"/>
</dbReference>
<evidence type="ECO:0000256" key="9">
    <source>
        <dbReference type="ARBA" id="ARBA00022777"/>
    </source>
</evidence>
<evidence type="ECO:0000256" key="1">
    <source>
        <dbReference type="ARBA" id="ARBA00000085"/>
    </source>
</evidence>
<keyword evidence="9 16" id="KW-0418">Kinase</keyword>
<dbReference type="KEGG" id="aacx:DEACI_1841"/>
<keyword evidence="5" id="KW-0597">Phosphoprotein</keyword>
<keyword evidence="11 14" id="KW-1133">Transmembrane helix</keyword>
<evidence type="ECO:0000256" key="12">
    <source>
        <dbReference type="ARBA" id="ARBA00023012"/>
    </source>
</evidence>
<feature type="domain" description="Histidine kinase" evidence="15">
    <location>
        <begin position="313"/>
        <end position="524"/>
    </location>
</feature>
<evidence type="ECO:0000256" key="7">
    <source>
        <dbReference type="ARBA" id="ARBA00022692"/>
    </source>
</evidence>
<comment type="subcellular location">
    <subcellularLocation>
        <location evidence="2">Cell membrane</location>
        <topology evidence="2">Multi-pass membrane protein</topology>
    </subcellularLocation>
</comment>
<evidence type="ECO:0000259" key="15">
    <source>
        <dbReference type="PROSITE" id="PS50109"/>
    </source>
</evidence>
<dbReference type="PROSITE" id="PS50109">
    <property type="entry name" value="HIS_KIN"/>
    <property type="match status" value="1"/>
</dbReference>
<keyword evidence="10" id="KW-0067">ATP-binding</keyword>
<organism evidence="16">
    <name type="scientific">Acididesulfobacillus acetoxydans</name>
    <dbReference type="NCBI Taxonomy" id="1561005"/>
    <lineage>
        <taxon>Bacteria</taxon>
        <taxon>Bacillati</taxon>
        <taxon>Bacillota</taxon>
        <taxon>Clostridia</taxon>
        <taxon>Eubacteriales</taxon>
        <taxon>Peptococcaceae</taxon>
        <taxon>Acididesulfobacillus</taxon>
    </lineage>
</organism>
<dbReference type="PRINTS" id="PR00344">
    <property type="entry name" value="BCTRLSENSOR"/>
</dbReference>
<dbReference type="Gene3D" id="3.30.565.10">
    <property type="entry name" value="Histidine kinase-like ATPase, C-terminal domain"/>
    <property type="match status" value="1"/>
</dbReference>
<reference evidence="17" key="1">
    <citation type="submission" date="2014-11" db="EMBL/GenBank/DDBJ databases">
        <authorList>
            <person name="Hornung B.V."/>
        </authorList>
    </citation>
    <scope>NUCLEOTIDE SEQUENCE</scope>
    <source>
        <strain evidence="17">INE</strain>
    </source>
</reference>
<evidence type="ECO:0000256" key="3">
    <source>
        <dbReference type="ARBA" id="ARBA00012438"/>
    </source>
</evidence>
<keyword evidence="13 14" id="KW-0472">Membrane</keyword>
<keyword evidence="6 16" id="KW-0808">Transferase</keyword>
<dbReference type="Proteomes" id="UP000836597">
    <property type="component" value="Chromosome"/>
</dbReference>
<protein>
    <recommendedName>
        <fullName evidence="3">histidine kinase</fullName>
        <ecNumber evidence="3">2.7.13.3</ecNumber>
    </recommendedName>
</protein>
<dbReference type="InterPro" id="IPR005467">
    <property type="entry name" value="His_kinase_dom"/>
</dbReference>
<sequence>MKRVHVKLRTKIALLSFGLVLLSILVAGVMIVERTTEAARKEIGLRAIAIARTVAELKEIQDNLGRPEGWKAIQPIAERIRVATGVEYIVVFDMKRVRYSHPLQDRIGTLFADGDEGPSLRHQEYLSQAVGVLGPSIRAFVPVMADQGTRQVGVVVVGILVPTVSEALHSLRLQLYSSLLVGVGLGLVGSFYLARNIKKNMFSLEPSEIARILEERVAVLQSMAEGVIAIDKEGCITILNQEAQRMTGALPDSTGRPIDAVVAVPGLKETVLNGEGQFNQELTLNQNVVLANFLPIRVDDKVVGAAITFQDKTEVHKLAEELTGVKTFIEALRAQNHESLNKLHTIAGLIQLQKYEKAVDYIFSTTEEQEGITRFLSRRIRNPALAGLLLGKYNRAKELRAKLILDPESNVGELPQLERSGLVVILGNLLENALEAVSGRTLCEVHCLIKQSAEELALSVEDTGPGIEPADLEQIFAWGFSRKGSGRGVGLALVKHTLESQGGQVEVESGNWGTKFSVRIPIGVSPGHSEIRG</sequence>
<dbReference type="GO" id="GO:0006355">
    <property type="term" value="P:regulation of DNA-templated transcription"/>
    <property type="evidence" value="ECO:0007669"/>
    <property type="project" value="InterPro"/>
</dbReference>
<evidence type="ECO:0000256" key="10">
    <source>
        <dbReference type="ARBA" id="ARBA00022840"/>
    </source>
</evidence>
<dbReference type="GO" id="GO:0005524">
    <property type="term" value="F:ATP binding"/>
    <property type="evidence" value="ECO:0007669"/>
    <property type="project" value="UniProtKB-KW"/>
</dbReference>
<dbReference type="EMBL" id="LR746496">
    <property type="protein sequence ID" value="CAA7601188.1"/>
    <property type="molecule type" value="Genomic_DNA"/>
</dbReference>
<evidence type="ECO:0000256" key="2">
    <source>
        <dbReference type="ARBA" id="ARBA00004651"/>
    </source>
</evidence>
<gene>
    <name evidence="16" type="ORF">DEACI_1841</name>
    <name evidence="17" type="ORF">DEACI_3010</name>
</gene>